<evidence type="ECO:0000256" key="7">
    <source>
        <dbReference type="ARBA" id="ARBA00023274"/>
    </source>
</evidence>
<reference evidence="10 11" key="1">
    <citation type="journal article" date="2019" name="Plant Pathol.">
        <title>Molecular and biological properties of two putative new cytorhabdoviruses infecting Trifolium pratense.</title>
        <authorList>
            <person name="Franova J."/>
            <person name="Sarkisova T."/>
            <person name="Jakesova H."/>
            <person name="Koloniuk I."/>
        </authorList>
    </citation>
    <scope>NUCLEOTIDE SEQUENCE [LARGE SCALE GENOMIC DNA]</scope>
    <source>
        <strain evidence="10">1/2014</strain>
    </source>
</reference>
<evidence type="ECO:0000313" key="10">
    <source>
        <dbReference type="EMBL" id="AYH53268.1"/>
    </source>
</evidence>
<keyword evidence="7 9" id="KW-0687">Ribonucleoprotein</keyword>
<evidence type="ECO:0000313" key="11">
    <source>
        <dbReference type="Proteomes" id="UP000681380"/>
    </source>
</evidence>
<evidence type="ECO:0000256" key="2">
    <source>
        <dbReference type="ARBA" id="ARBA00022497"/>
    </source>
</evidence>
<dbReference type="GO" id="GO:0019029">
    <property type="term" value="C:helical viral capsid"/>
    <property type="evidence" value="ECO:0007669"/>
    <property type="project" value="UniProtKB-UniRule"/>
</dbReference>
<evidence type="ECO:0000256" key="8">
    <source>
        <dbReference type="ARBA" id="ARBA00033344"/>
    </source>
</evidence>
<accession>A0A510C2H0</accession>
<sequence>MSETTEQKMERLRKIKEGMANASTKPAQETAKTVNRVVNTLYDAVDDVTVGKRAAIKWSDAELSKVVCYDVQQVTAGSMISMGKNLLTHLTSGNVNSSTVDICLTLAISIPTPATRAFSYMLTPLPENIGRKIDFELPTASASVVKGLSEIQKKQLEKSRVAIGEETDEEKKKVLQTIINRLEAQESGVIGTREQEMGDQSDAAAYSFLAASLIKLCAKTAESYIEGLPRMRDRFSSWYDTNSNILRTFTPTETALNSLRTAFSRRPEILSTWVLWVAYNENKAEKLLVTHQGLLTYLAGQQFSYPGMHAYTLMIEIHEHTGIKFGQLLREMDCPATRDGVKEVLEIIRDYEVTKAHPNRTTYFRYARNWDHKYFGNLQSTQCKTLVYVAAVVCKKISAQGLSGDPTEIYAIKSLDPTLRGRLDVVADKMAHMIIDQMLVDTLSGKAWT</sequence>
<evidence type="ECO:0000256" key="5">
    <source>
        <dbReference type="ARBA" id="ARBA00022884"/>
    </source>
</evidence>
<dbReference type="GO" id="GO:1990904">
    <property type="term" value="C:ribonucleoprotein complex"/>
    <property type="evidence" value="ECO:0007669"/>
    <property type="project" value="UniProtKB-UniRule"/>
</dbReference>
<proteinExistence type="inferred from homology"/>
<dbReference type="Proteomes" id="UP000681380">
    <property type="component" value="Segment"/>
</dbReference>
<keyword evidence="2 9" id="KW-1139">Helical capsid protein</keyword>
<evidence type="ECO:0000256" key="4">
    <source>
        <dbReference type="ARBA" id="ARBA00022844"/>
    </source>
</evidence>
<dbReference type="Pfam" id="PF03216">
    <property type="entry name" value="Rhabdo_ncap_2"/>
    <property type="match status" value="1"/>
</dbReference>
<dbReference type="GeneID" id="80536061"/>
<evidence type="ECO:0000256" key="3">
    <source>
        <dbReference type="ARBA" id="ARBA00022561"/>
    </source>
</evidence>
<dbReference type="GO" id="GO:0030430">
    <property type="term" value="C:host cell cytoplasm"/>
    <property type="evidence" value="ECO:0007669"/>
    <property type="project" value="UniProtKB-SubCell"/>
</dbReference>
<dbReference type="EMBL" id="MH982249">
    <property type="protein sequence ID" value="AYH53268.1"/>
    <property type="molecule type" value="Viral_cRNA"/>
</dbReference>
<evidence type="ECO:0000256" key="9">
    <source>
        <dbReference type="RuleBase" id="RU369108"/>
    </source>
</evidence>
<keyword evidence="4 9" id="KW-0946">Virion</keyword>
<evidence type="ECO:0000256" key="1">
    <source>
        <dbReference type="ARBA" id="ARBA00014389"/>
    </source>
</evidence>
<dbReference type="GO" id="GO:0019013">
    <property type="term" value="C:viral nucleocapsid"/>
    <property type="evidence" value="ECO:0007669"/>
    <property type="project" value="UniProtKB-UniRule"/>
</dbReference>
<dbReference type="GO" id="GO:0003723">
    <property type="term" value="F:RNA binding"/>
    <property type="evidence" value="ECO:0007669"/>
    <property type="project" value="UniProtKB-UniRule"/>
</dbReference>
<name>A0A510C2H0_9RHAB</name>
<keyword evidence="3 9" id="KW-0167">Capsid protein</keyword>
<evidence type="ECO:0000256" key="6">
    <source>
        <dbReference type="ARBA" id="ARBA00023086"/>
    </source>
</evidence>
<keyword evidence="6 9" id="KW-0543">Viral nucleoprotein</keyword>
<comment type="subcellular location">
    <subcellularLocation>
        <location evidence="9">Virion</location>
    </subcellularLocation>
    <subcellularLocation>
        <location evidence="9">Host cytoplasm</location>
    </subcellularLocation>
</comment>
<organism evidence="10 11">
    <name type="scientific">Trifolium pratense virus B</name>
    <dbReference type="NCBI Taxonomy" id="2448907"/>
    <lineage>
        <taxon>Viruses</taxon>
        <taxon>Riboviria</taxon>
        <taxon>Orthornavirae</taxon>
        <taxon>Negarnaviricota</taxon>
        <taxon>Haploviricotina</taxon>
        <taxon>Monjiviricetes</taxon>
        <taxon>Mononegavirales</taxon>
        <taxon>Rhabdoviridae</taxon>
        <taxon>Betarhabdovirinae</taxon>
        <taxon>Alphacytorhabdovirus</taxon>
        <taxon>Alphacytorhabdovirus betatrifolii</taxon>
        <taxon>Cytorhabdovirus betatrifolii</taxon>
    </lineage>
</organism>
<dbReference type="RefSeq" id="YP_010798020.1">
    <property type="nucleotide sequence ID" value="NC_076289.1"/>
</dbReference>
<dbReference type="KEGG" id="vg:80536061"/>
<keyword evidence="5 9" id="KW-0694">RNA-binding</keyword>
<keyword evidence="9" id="KW-1035">Host cytoplasm</keyword>
<dbReference type="InterPro" id="IPR004902">
    <property type="entry name" value="Rhabdo_ncap_2"/>
</dbReference>
<protein>
    <recommendedName>
        <fullName evidence="1 9">Nucleoprotein</fullName>
        <shortName evidence="9">NP</shortName>
        <shortName evidence="9">Protein N</shortName>
    </recommendedName>
    <alternativeName>
        <fullName evidence="8 9">Nucleocapsid protein</fullName>
    </alternativeName>
</protein>
<comment type="similarity">
    <text evidence="9">Belongs to the cytorhabdovirus nucleocapsid protein family.</text>
</comment>
<comment type="function">
    <text evidence="9">Encapsidates the genome, protecting it from nucleases. The encapsidated genomic RNA is termed the nucleocapsid (NC) and serves as template for viral transcription and replication.</text>
</comment>
<comment type="subunit">
    <text evidence="9">Homomultimerizes to form the nucleocapsid. Binds to viral genomic RNA.</text>
</comment>
<keyword evidence="11" id="KW-1185">Reference proteome</keyword>